<sequence>MPKILKGTRMERCIGCGLCELVASRITKKKHSYSDSFVQIRKAASGQPHFKAVIDYGQKTDYPEVRDICPENCFDIVNE</sequence>
<name>A0A1F4VBZ4_UNCKA</name>
<dbReference type="SUPFAM" id="SSF54862">
    <property type="entry name" value="4Fe-4S ferredoxins"/>
    <property type="match status" value="1"/>
</dbReference>
<protein>
    <recommendedName>
        <fullName evidence="3">4Fe-4S ferredoxin-type domain-containing protein</fullName>
    </recommendedName>
</protein>
<dbReference type="EMBL" id="MEVC01000019">
    <property type="protein sequence ID" value="OGC54694.1"/>
    <property type="molecule type" value="Genomic_DNA"/>
</dbReference>
<accession>A0A1F4VBZ4</accession>
<dbReference type="STRING" id="1802619.A2797_02310"/>
<gene>
    <name evidence="1" type="ORF">A2797_02310</name>
</gene>
<proteinExistence type="predicted"/>
<reference evidence="1 2" key="1">
    <citation type="journal article" date="2016" name="Nat. Commun.">
        <title>Thousands of microbial genomes shed light on interconnected biogeochemical processes in an aquifer system.</title>
        <authorList>
            <person name="Anantharaman K."/>
            <person name="Brown C.T."/>
            <person name="Hug L.A."/>
            <person name="Sharon I."/>
            <person name="Castelle C.J."/>
            <person name="Probst A.J."/>
            <person name="Thomas B.C."/>
            <person name="Singh A."/>
            <person name="Wilkins M.J."/>
            <person name="Karaoz U."/>
            <person name="Brodie E.L."/>
            <person name="Williams K.H."/>
            <person name="Hubbard S.S."/>
            <person name="Banfield J.F."/>
        </authorList>
    </citation>
    <scope>NUCLEOTIDE SEQUENCE [LARGE SCALE GENOMIC DNA]</scope>
</reference>
<comment type="caution">
    <text evidence="1">The sequence shown here is derived from an EMBL/GenBank/DDBJ whole genome shotgun (WGS) entry which is preliminary data.</text>
</comment>
<dbReference type="AlphaFoldDB" id="A0A1F4VBZ4"/>
<dbReference type="Proteomes" id="UP000179005">
    <property type="component" value="Unassembled WGS sequence"/>
</dbReference>
<evidence type="ECO:0000313" key="1">
    <source>
        <dbReference type="EMBL" id="OGC54694.1"/>
    </source>
</evidence>
<evidence type="ECO:0000313" key="2">
    <source>
        <dbReference type="Proteomes" id="UP000179005"/>
    </source>
</evidence>
<organism evidence="1 2">
    <name type="scientific">candidate division WWE3 bacterium RIFCSPHIGHO2_01_FULL_48_15</name>
    <dbReference type="NCBI Taxonomy" id="1802619"/>
    <lineage>
        <taxon>Bacteria</taxon>
        <taxon>Katanobacteria</taxon>
    </lineage>
</organism>
<evidence type="ECO:0008006" key="3">
    <source>
        <dbReference type="Google" id="ProtNLM"/>
    </source>
</evidence>